<gene>
    <name evidence="1" type="ORF">RM552_02740</name>
</gene>
<organism evidence="1 2">
    <name type="scientific">Glaciecola petra</name>
    <dbReference type="NCBI Taxonomy" id="3075602"/>
    <lineage>
        <taxon>Bacteria</taxon>
        <taxon>Pseudomonadati</taxon>
        <taxon>Pseudomonadota</taxon>
        <taxon>Gammaproteobacteria</taxon>
        <taxon>Alteromonadales</taxon>
        <taxon>Alteromonadaceae</taxon>
        <taxon>Glaciecola</taxon>
    </lineage>
</organism>
<comment type="caution">
    <text evidence="1">The sequence shown here is derived from an EMBL/GenBank/DDBJ whole genome shotgun (WGS) entry which is preliminary data.</text>
</comment>
<accession>A0ABU2ZMA1</accession>
<protein>
    <recommendedName>
        <fullName evidence="3">Serine acetyltransferase</fullName>
    </recommendedName>
</protein>
<proteinExistence type="predicted"/>
<keyword evidence="2" id="KW-1185">Reference proteome</keyword>
<dbReference type="RefSeq" id="WP_311367261.1">
    <property type="nucleotide sequence ID" value="NZ_JAVRHX010000001.1"/>
</dbReference>
<evidence type="ECO:0008006" key="3">
    <source>
        <dbReference type="Google" id="ProtNLM"/>
    </source>
</evidence>
<sequence>MKLERCRMPKPKSNDSFNCRKYGHASWRGMWFNVRQDINRYLNKSPLNRALGKSWKRKLSAFLTPEILCLFIYRLSHFLHVNDWNLLGRFVARINLSLFKVHIPSHSCIGPACRLSHPPGVVFEGRAGRNLTIFSLAICQAGSDFISPNLDICPQLGNHVQLGAYTVTTGQISLQDGVRLYPVLAVDSDITKEKLVIRKKPHYKKVVRHTVRNMNN</sequence>
<evidence type="ECO:0000313" key="2">
    <source>
        <dbReference type="Proteomes" id="UP001253545"/>
    </source>
</evidence>
<name>A0ABU2ZMA1_9ALTE</name>
<evidence type="ECO:0000313" key="1">
    <source>
        <dbReference type="EMBL" id="MDT0593760.1"/>
    </source>
</evidence>
<dbReference type="SUPFAM" id="SSF51161">
    <property type="entry name" value="Trimeric LpxA-like enzymes"/>
    <property type="match status" value="1"/>
</dbReference>
<dbReference type="InterPro" id="IPR011004">
    <property type="entry name" value="Trimer_LpxA-like_sf"/>
</dbReference>
<dbReference type="Proteomes" id="UP001253545">
    <property type="component" value="Unassembled WGS sequence"/>
</dbReference>
<dbReference type="EMBL" id="JAVRHX010000001">
    <property type="protein sequence ID" value="MDT0593760.1"/>
    <property type="molecule type" value="Genomic_DNA"/>
</dbReference>
<reference evidence="1 2" key="1">
    <citation type="submission" date="2023-09" db="EMBL/GenBank/DDBJ databases">
        <authorList>
            <person name="Rey-Velasco X."/>
        </authorList>
    </citation>
    <scope>NUCLEOTIDE SEQUENCE [LARGE SCALE GENOMIC DNA]</scope>
    <source>
        <strain evidence="1 2">P117</strain>
    </source>
</reference>